<name>A0A5C3KZP3_COPMA</name>
<evidence type="ECO:0000313" key="3">
    <source>
        <dbReference type="Proteomes" id="UP000307440"/>
    </source>
</evidence>
<dbReference type="EMBL" id="ML210182">
    <property type="protein sequence ID" value="TFK25777.1"/>
    <property type="molecule type" value="Genomic_DNA"/>
</dbReference>
<feature type="signal peptide" evidence="1">
    <location>
        <begin position="1"/>
        <end position="20"/>
    </location>
</feature>
<accession>A0A5C3KZP3</accession>
<dbReference type="Proteomes" id="UP000307440">
    <property type="component" value="Unassembled WGS sequence"/>
</dbReference>
<dbReference type="OrthoDB" id="271448at2759"/>
<feature type="chain" id="PRO_5023027185" description="Apple domain-containing protein" evidence="1">
    <location>
        <begin position="21"/>
        <end position="201"/>
    </location>
</feature>
<keyword evidence="3" id="KW-1185">Reference proteome</keyword>
<evidence type="ECO:0000256" key="1">
    <source>
        <dbReference type="SAM" id="SignalP"/>
    </source>
</evidence>
<reference evidence="2 3" key="1">
    <citation type="journal article" date="2019" name="Nat. Ecol. Evol.">
        <title>Megaphylogeny resolves global patterns of mushroom evolution.</title>
        <authorList>
            <person name="Varga T."/>
            <person name="Krizsan K."/>
            <person name="Foldi C."/>
            <person name="Dima B."/>
            <person name="Sanchez-Garcia M."/>
            <person name="Sanchez-Ramirez S."/>
            <person name="Szollosi G.J."/>
            <person name="Szarkandi J.G."/>
            <person name="Papp V."/>
            <person name="Albert L."/>
            <person name="Andreopoulos W."/>
            <person name="Angelini C."/>
            <person name="Antonin V."/>
            <person name="Barry K.W."/>
            <person name="Bougher N.L."/>
            <person name="Buchanan P."/>
            <person name="Buyck B."/>
            <person name="Bense V."/>
            <person name="Catcheside P."/>
            <person name="Chovatia M."/>
            <person name="Cooper J."/>
            <person name="Damon W."/>
            <person name="Desjardin D."/>
            <person name="Finy P."/>
            <person name="Geml J."/>
            <person name="Haridas S."/>
            <person name="Hughes K."/>
            <person name="Justo A."/>
            <person name="Karasinski D."/>
            <person name="Kautmanova I."/>
            <person name="Kiss B."/>
            <person name="Kocsube S."/>
            <person name="Kotiranta H."/>
            <person name="LaButti K.M."/>
            <person name="Lechner B.E."/>
            <person name="Liimatainen K."/>
            <person name="Lipzen A."/>
            <person name="Lukacs Z."/>
            <person name="Mihaltcheva S."/>
            <person name="Morgado L.N."/>
            <person name="Niskanen T."/>
            <person name="Noordeloos M.E."/>
            <person name="Ohm R.A."/>
            <person name="Ortiz-Santana B."/>
            <person name="Ovrebo C."/>
            <person name="Racz N."/>
            <person name="Riley R."/>
            <person name="Savchenko A."/>
            <person name="Shiryaev A."/>
            <person name="Soop K."/>
            <person name="Spirin V."/>
            <person name="Szebenyi C."/>
            <person name="Tomsovsky M."/>
            <person name="Tulloss R.E."/>
            <person name="Uehling J."/>
            <person name="Grigoriev I.V."/>
            <person name="Vagvolgyi C."/>
            <person name="Papp T."/>
            <person name="Martin F.M."/>
            <person name="Miettinen O."/>
            <person name="Hibbett D.S."/>
            <person name="Nagy L.G."/>
        </authorList>
    </citation>
    <scope>NUCLEOTIDE SEQUENCE [LARGE SCALE GENOMIC DNA]</scope>
    <source>
        <strain evidence="2 3">CBS 121175</strain>
    </source>
</reference>
<keyword evidence="1" id="KW-0732">Signal</keyword>
<protein>
    <recommendedName>
        <fullName evidence="4">Apple domain-containing protein</fullName>
    </recommendedName>
</protein>
<gene>
    <name evidence="2" type="ORF">FA15DRAFT_668113</name>
</gene>
<organism evidence="2 3">
    <name type="scientific">Coprinopsis marcescibilis</name>
    <name type="common">Agaric fungus</name>
    <name type="synonym">Psathyrella marcescibilis</name>
    <dbReference type="NCBI Taxonomy" id="230819"/>
    <lineage>
        <taxon>Eukaryota</taxon>
        <taxon>Fungi</taxon>
        <taxon>Dikarya</taxon>
        <taxon>Basidiomycota</taxon>
        <taxon>Agaricomycotina</taxon>
        <taxon>Agaricomycetes</taxon>
        <taxon>Agaricomycetidae</taxon>
        <taxon>Agaricales</taxon>
        <taxon>Agaricineae</taxon>
        <taxon>Psathyrellaceae</taxon>
        <taxon>Coprinopsis</taxon>
    </lineage>
</organism>
<proteinExistence type="predicted"/>
<dbReference type="AlphaFoldDB" id="A0A5C3KZP3"/>
<evidence type="ECO:0000313" key="2">
    <source>
        <dbReference type="EMBL" id="TFK25777.1"/>
    </source>
</evidence>
<evidence type="ECO:0008006" key="4">
    <source>
        <dbReference type="Google" id="ProtNLM"/>
    </source>
</evidence>
<dbReference type="STRING" id="230819.A0A5C3KZP3"/>
<sequence length="201" mass="21407">MKFSTILTAALAVGAANVAAVPQFGGLNFFDLLGKDFGRGNNFGSGQRRPWERNATPGWYFGKHPDRAPRLPCLTGTICRILKLFPKFLQCPTPPPPNPTPNDGYTQTFSNHTGATQGGNYLTFGLVDTPADCKAMCNSVQGCAFANSYRDVNGKDGSLLLTCSLFSGCHGIETATNTGGQTQPDGTINFITNSDGWCKSA</sequence>